<evidence type="ECO:0000256" key="1">
    <source>
        <dbReference type="PROSITE-ProRule" id="PRU00339"/>
    </source>
</evidence>
<feature type="repeat" description="TPR" evidence="1">
    <location>
        <begin position="1315"/>
        <end position="1348"/>
    </location>
</feature>
<dbReference type="Pfam" id="PF13181">
    <property type="entry name" value="TPR_8"/>
    <property type="match status" value="1"/>
</dbReference>
<accession>A0A2B4SS67</accession>
<feature type="repeat" description="TPR" evidence="1">
    <location>
        <begin position="470"/>
        <end position="503"/>
    </location>
</feature>
<dbReference type="OrthoDB" id="9991317at2759"/>
<feature type="repeat" description="TPR" evidence="1">
    <location>
        <begin position="1112"/>
        <end position="1145"/>
    </location>
</feature>
<evidence type="ECO:0000259" key="2">
    <source>
        <dbReference type="Pfam" id="PF12770"/>
    </source>
</evidence>
<feature type="repeat" description="TPR" evidence="1">
    <location>
        <begin position="29"/>
        <end position="62"/>
    </location>
</feature>
<evidence type="ECO:0000313" key="3">
    <source>
        <dbReference type="EMBL" id="PFX32751.1"/>
    </source>
</evidence>
<dbReference type="InterPro" id="IPR024983">
    <property type="entry name" value="CHAT_dom"/>
</dbReference>
<feature type="repeat" description="TPR" evidence="1">
    <location>
        <begin position="1232"/>
        <end position="1265"/>
    </location>
</feature>
<dbReference type="InterPro" id="IPR019734">
    <property type="entry name" value="TPR_rpt"/>
</dbReference>
<evidence type="ECO:0000313" key="4">
    <source>
        <dbReference type="Proteomes" id="UP000225706"/>
    </source>
</evidence>
<keyword evidence="1" id="KW-0802">TPR repeat</keyword>
<dbReference type="EMBL" id="LSMT01000019">
    <property type="protein sequence ID" value="PFX32751.1"/>
    <property type="molecule type" value="Genomic_DNA"/>
</dbReference>
<dbReference type="PANTHER" id="PTHR10098:SF108">
    <property type="entry name" value="TETRATRICOPEPTIDE REPEAT PROTEIN 28"/>
    <property type="match status" value="1"/>
</dbReference>
<keyword evidence="4" id="KW-1185">Reference proteome</keyword>
<feature type="repeat" description="TPR" evidence="1">
    <location>
        <begin position="69"/>
        <end position="102"/>
    </location>
</feature>
<name>A0A2B4SS67_STYPI</name>
<feature type="repeat" description="TPR" evidence="1">
    <location>
        <begin position="1556"/>
        <end position="1589"/>
    </location>
</feature>
<sequence length="1926" mass="218006">MAETNSEVLEQRKQDLVNAKLSGDAKEEMIAYEKLGQAYGELSDFNQAVNNFMYSLGIARQNHDRAYEGEVSCSLGNAYYKVLDYKQAIEHYNKLLIISSELSDRVKEKYANQQLGHCHKNLVDNKQAVAHYNKFDIISKEQGDRDGERHANHELGSSYQALGDYKQAIDCYNKFLIISKELCSRPEEKHCANHRLGQCHQNLADNKEAMAHFNKFLTISKELGDTHGEIDGNCHLGKCYGDLGDYKQAIEHYSKTLIISKELGGRVVKGTVNLELGICCEALGDYKQAIEHCNKHHTISKELGDRNGERHASHELGKCYVALGDCKQAFEHFNRDLVISEELGDRYGEGHANLVLGQCFRTIHDYKQALEYLKESLIIAKKTGNKAEEGKAKHSLGHLYDDVDDNKEAAEYFLQWLDIVKDAGDRDDELQAYYDLGSVYLKLGKFSTAKEYFDKELVLAKEFKDKDAEGKSYIGLGRAHMERGDFMEAIEYFSQFCKVTKEVDRDWGQGCGYHLLAEAYGELNNFKEATHCCMKSLAFAKKTGIKNHEERANYLLGHTMEKFNFLHEAVDHYRSTIRLFNDKRNIIRAEDDHKICIRNARQGTYDSLCRALLKLSNFGEALCVADEGRAQVLLDHMKQQYQMEFPLPRTWEPDIARLVSAQTIFIALEDEKINIWLDSNGDDVKFRQKEAKHDYRFGNDPCPCCLKCLKTAAFKENEFAARVICEDRSLEAIRLDLSQQDEELLSEDCILMDDLPRDESRRDKESCHQMTQRKSNSLHLLYDNVIGPIANKLKGDELVIVPDGPLCQVPFAAFVDEDSKYLSESFKIRIAPSLTSLRLIKDCPEDYHSHGSAETGEICLAPNPSRKNKKPEKEDYMLKMSDIQALKIRARLVVLSCCHSGRGKVSAEGVVGMAWALLGSGARSVLASLWAIGDEATKEFMKAFYQHLRDGDTASAALNKAMKCLRESEKFSAPKNWAPFVIIELGDRDGEAHANHDLGSCYQNLGEYKQAIEHHNTSLIICKELEDRDGERRADNDLGSCSKNLCHYKQAIEHYNGSLVISKELEDRDGNRHANNDLGSCYEDLGDYKQAIEHYNRSLIISKELEDRDGERHANNDLGSCYRDLGDYKQAIEPYNRSLFISKELEDRDGERHANNDLGSCYEDLGDYKQAIEHYNQLLIISKELSDRAEENRANYRLGHCHKNLADNKGALAHFNKFLITSRELGDRDGERQANHDLGSCYVDLGDYKQAIEHYNKLLTISKELSVRAEESGEKCATHQLGHCHQSLADYKQAIAHFNKFLIISKEFGDRDGEEDVNHDLGTCYQNLGDYNQATVHFNKSLILSEKPGDRSGEEHANHELGRCYQNLGDYKQAIEHHNRSLVISKEVEKRDGEGDANLDLGRCYQNLGDYNQATTHFKKSLFFSRDLEDRDGEGCANLWLGECYRALSDYKQALQYLKQSQVIAKRTGNILLEGTATGQIGSVYSLLCDYEKAAEYFMQMLDISSNNIEDRTNELEVYHRLGHVFMRLDKFSTAKDYYDRELAIAKELKHREAVGDSYLGLGEAYLAKGDSMEALKYFSQSLKIAKEKTESIEARPGILSEDRFLLDVYRDELPPRREIESCPEMTQSKSNPLRLLYDNVIGSIANELKGDELVIAPDGPLCQVPFAAFLDKDSKYLSESFKIRIAPSLTSLKLIKDCPEDFHCKSGALLVGNPCVEEITDLLGKPWFQTLLHAEKEVLMIGNIINATPLIGKDATKDEVLRRIASVALVHIAAHGSAETGEICLAPNPSRKNKRPEKEDYMLKMSEIHALKIRARLVVLSCCHSGRGKVSAEGVVGMAWALLGSGARSVLASLWAIGDEATKEFMKAFYQHLRDGDTASAALNKAMKCLRESEKFSAPKNWAPFVIIGDDVTLDFREQEDEHHE</sequence>
<feature type="repeat" description="TPR" evidence="1">
    <location>
        <begin position="1516"/>
        <end position="1549"/>
    </location>
</feature>
<reference evidence="4" key="1">
    <citation type="journal article" date="2017" name="bioRxiv">
        <title>Comparative analysis of the genomes of Stylophora pistillata and Acropora digitifera provides evidence for extensive differences between species of corals.</title>
        <authorList>
            <person name="Voolstra C.R."/>
            <person name="Li Y."/>
            <person name="Liew Y.J."/>
            <person name="Baumgarten S."/>
            <person name="Zoccola D."/>
            <person name="Flot J.-F."/>
            <person name="Tambutte S."/>
            <person name="Allemand D."/>
            <person name="Aranda M."/>
        </authorList>
    </citation>
    <scope>NUCLEOTIDE SEQUENCE [LARGE SCALE GENOMIC DNA]</scope>
</reference>
<dbReference type="Pfam" id="PF13424">
    <property type="entry name" value="TPR_12"/>
    <property type="match status" value="10"/>
</dbReference>
<organism evidence="3 4">
    <name type="scientific">Stylophora pistillata</name>
    <name type="common">Smooth cauliflower coral</name>
    <dbReference type="NCBI Taxonomy" id="50429"/>
    <lineage>
        <taxon>Eukaryota</taxon>
        <taxon>Metazoa</taxon>
        <taxon>Cnidaria</taxon>
        <taxon>Anthozoa</taxon>
        <taxon>Hexacorallia</taxon>
        <taxon>Scleractinia</taxon>
        <taxon>Astrocoeniina</taxon>
        <taxon>Pocilloporidae</taxon>
        <taxon>Stylophora</taxon>
    </lineage>
</organism>
<dbReference type="PANTHER" id="PTHR10098">
    <property type="entry name" value="RAPSYN-RELATED"/>
    <property type="match status" value="1"/>
</dbReference>
<dbReference type="PROSITE" id="PS50005">
    <property type="entry name" value="TPR"/>
    <property type="match status" value="16"/>
</dbReference>
<feature type="repeat" description="TPR" evidence="1">
    <location>
        <begin position="1475"/>
        <end position="1508"/>
    </location>
</feature>
<dbReference type="SMART" id="SM00028">
    <property type="entry name" value="TPR"/>
    <property type="match status" value="27"/>
</dbReference>
<feature type="repeat" description="TPR" evidence="1">
    <location>
        <begin position="149"/>
        <end position="182"/>
    </location>
</feature>
<proteinExistence type="predicted"/>
<protein>
    <submittedName>
        <fullName evidence="3">Tetratricopeptide repeat protein 28</fullName>
    </submittedName>
</protein>
<dbReference type="InterPro" id="IPR011990">
    <property type="entry name" value="TPR-like_helical_dom_sf"/>
</dbReference>
<feature type="repeat" description="TPR" evidence="1">
    <location>
        <begin position="1072"/>
        <end position="1105"/>
    </location>
</feature>
<feature type="repeat" description="TPR" evidence="1">
    <location>
        <begin position="1355"/>
        <end position="1388"/>
    </location>
</feature>
<feature type="domain" description="CHAT" evidence="2">
    <location>
        <begin position="777"/>
        <end position="840"/>
    </location>
</feature>
<dbReference type="Pfam" id="PF13176">
    <property type="entry name" value="TPR_7"/>
    <property type="match status" value="2"/>
</dbReference>
<feature type="repeat" description="TPR" evidence="1">
    <location>
        <begin position="230"/>
        <end position="263"/>
    </location>
</feature>
<feature type="repeat" description="TPR" evidence="1">
    <location>
        <begin position="430"/>
        <end position="463"/>
    </location>
</feature>
<feature type="domain" description="CHAT" evidence="2">
    <location>
        <begin position="1633"/>
        <end position="1911"/>
    </location>
</feature>
<dbReference type="PROSITE" id="PS50293">
    <property type="entry name" value="TPR_REGION"/>
    <property type="match status" value="1"/>
</dbReference>
<dbReference type="Proteomes" id="UP000225706">
    <property type="component" value="Unassembled WGS sequence"/>
</dbReference>
<dbReference type="Gene3D" id="1.25.40.10">
    <property type="entry name" value="Tetratricopeptide repeat domain"/>
    <property type="match status" value="8"/>
</dbReference>
<feature type="repeat" description="TPR" evidence="1">
    <location>
        <begin position="1152"/>
        <end position="1185"/>
    </location>
</feature>
<feature type="repeat" description="TPR" evidence="1">
    <location>
        <begin position="1395"/>
        <end position="1428"/>
    </location>
</feature>
<comment type="caution">
    <text evidence="3">The sequence shown here is derived from an EMBL/GenBank/DDBJ whole genome shotgun (WGS) entry which is preliminary data.</text>
</comment>
<feature type="domain" description="CHAT" evidence="2">
    <location>
        <begin position="858"/>
        <end position="983"/>
    </location>
</feature>
<dbReference type="Pfam" id="PF12770">
    <property type="entry name" value="CHAT"/>
    <property type="match status" value="3"/>
</dbReference>
<gene>
    <name evidence="3" type="primary">TTC28</name>
    <name evidence="3" type="ORF">AWC38_SpisGene2389</name>
</gene>
<dbReference type="SUPFAM" id="SSF48452">
    <property type="entry name" value="TPR-like"/>
    <property type="match status" value="7"/>
</dbReference>